<accession>A0AAE9PRR9</accession>
<evidence type="ECO:0000313" key="1">
    <source>
        <dbReference type="EMBL" id="UZZ64449.1"/>
    </source>
</evidence>
<dbReference type="Proteomes" id="UP001236076">
    <property type="component" value="Segment"/>
</dbReference>
<evidence type="ECO:0000313" key="2">
    <source>
        <dbReference type="Proteomes" id="UP001236076"/>
    </source>
</evidence>
<name>A0AAE9PRR9_9CAUD</name>
<sequence length="82" mass="9596">MKNFKLALEYGAAGYVTEEYIDTFNSYDEAFDEGNDIAFETTGFSLECWKKIDFGKGNRIYFFYPNEGDLTSRYKMTFMEAK</sequence>
<gene>
    <name evidence="1" type="ORF">A54_209</name>
</gene>
<protein>
    <submittedName>
        <fullName evidence="1">Uncharacterized protein</fullName>
    </submittedName>
</protein>
<keyword evidence="2" id="KW-1185">Reference proteome</keyword>
<proteinExistence type="predicted"/>
<reference evidence="1 2" key="1">
    <citation type="submission" date="2022-10" db="EMBL/GenBank/DDBJ databases">
        <authorList>
            <person name="Cortes-Martin A."/>
            <person name="Buttimer C.T.H."/>
            <person name="Hill C."/>
        </authorList>
    </citation>
    <scope>NUCLEOTIDE SEQUENCE [LARGE SCALE GENOMIC DNA]</scope>
</reference>
<dbReference type="EMBL" id="OP744025">
    <property type="protein sequence ID" value="UZZ64449.1"/>
    <property type="molecule type" value="Genomic_DNA"/>
</dbReference>
<organism evidence="1 2">
    <name type="scientific">Escherichia phage A5-4</name>
    <dbReference type="NCBI Taxonomy" id="2996162"/>
    <lineage>
        <taxon>Viruses</taxon>
        <taxon>Duplodnaviria</taxon>
        <taxon>Heunggongvirae</taxon>
        <taxon>Uroviricota</taxon>
        <taxon>Caudoviricetes</taxon>
        <taxon>Vequintavirinae</taxon>
    </lineage>
</organism>